<evidence type="ECO:0000256" key="1">
    <source>
        <dbReference type="SAM" id="MobiDB-lite"/>
    </source>
</evidence>
<dbReference type="Proteomes" id="UP000265520">
    <property type="component" value="Unassembled WGS sequence"/>
</dbReference>
<name>A0A392MZM0_9FABA</name>
<evidence type="ECO:0000313" key="2">
    <source>
        <dbReference type="EMBL" id="MCH92990.1"/>
    </source>
</evidence>
<comment type="caution">
    <text evidence="2">The sequence shown here is derived from an EMBL/GenBank/DDBJ whole genome shotgun (WGS) entry which is preliminary data.</text>
</comment>
<feature type="compositionally biased region" description="Polar residues" evidence="1">
    <location>
        <begin position="27"/>
        <end position="41"/>
    </location>
</feature>
<dbReference type="EMBL" id="LXQA010023923">
    <property type="protein sequence ID" value="MCH92990.1"/>
    <property type="molecule type" value="Genomic_DNA"/>
</dbReference>
<accession>A0A392MZM0</accession>
<reference evidence="2 3" key="1">
    <citation type="journal article" date="2018" name="Front. Plant Sci.">
        <title>Red Clover (Trifolium pratense) and Zigzag Clover (T. medium) - A Picture of Genomic Similarities and Differences.</title>
        <authorList>
            <person name="Dluhosova J."/>
            <person name="Istvanek J."/>
            <person name="Nedelnik J."/>
            <person name="Repkova J."/>
        </authorList>
    </citation>
    <scope>NUCLEOTIDE SEQUENCE [LARGE SCALE GENOMIC DNA]</scope>
    <source>
        <strain evidence="3">cv. 10/8</strain>
        <tissue evidence="2">Leaf</tissue>
    </source>
</reference>
<proteinExistence type="predicted"/>
<feature type="region of interest" description="Disordered" evidence="1">
    <location>
        <begin position="17"/>
        <end position="61"/>
    </location>
</feature>
<evidence type="ECO:0000313" key="3">
    <source>
        <dbReference type="Proteomes" id="UP000265520"/>
    </source>
</evidence>
<protein>
    <submittedName>
        <fullName evidence="2">Uncharacterized protein</fullName>
    </submittedName>
</protein>
<sequence>MSSNATAAITISSGSLAMGSSAADPNYQPSGSLTTSPTSIRNPPPPDLPPKKRLLSSAQGHKAGKSSLPLARWDLPLLFLFHPQIGVLLQLFS</sequence>
<keyword evidence="3" id="KW-1185">Reference proteome</keyword>
<dbReference type="AlphaFoldDB" id="A0A392MZM0"/>
<organism evidence="2 3">
    <name type="scientific">Trifolium medium</name>
    <dbReference type="NCBI Taxonomy" id="97028"/>
    <lineage>
        <taxon>Eukaryota</taxon>
        <taxon>Viridiplantae</taxon>
        <taxon>Streptophyta</taxon>
        <taxon>Embryophyta</taxon>
        <taxon>Tracheophyta</taxon>
        <taxon>Spermatophyta</taxon>
        <taxon>Magnoliopsida</taxon>
        <taxon>eudicotyledons</taxon>
        <taxon>Gunneridae</taxon>
        <taxon>Pentapetalae</taxon>
        <taxon>rosids</taxon>
        <taxon>fabids</taxon>
        <taxon>Fabales</taxon>
        <taxon>Fabaceae</taxon>
        <taxon>Papilionoideae</taxon>
        <taxon>50 kb inversion clade</taxon>
        <taxon>NPAAA clade</taxon>
        <taxon>Hologalegina</taxon>
        <taxon>IRL clade</taxon>
        <taxon>Trifolieae</taxon>
        <taxon>Trifolium</taxon>
    </lineage>
</organism>